<keyword evidence="9 10" id="KW-0472">Membrane</keyword>
<dbReference type="UniPathway" id="UPA00705"/>
<reference evidence="11" key="2">
    <citation type="submission" date="2025-08" db="UniProtKB">
        <authorList>
            <consortium name="Ensembl"/>
        </authorList>
    </citation>
    <scope>IDENTIFICATION</scope>
</reference>
<dbReference type="Pfam" id="PF02285">
    <property type="entry name" value="COX8"/>
    <property type="match status" value="1"/>
</dbReference>
<evidence type="ECO:0000256" key="9">
    <source>
        <dbReference type="ARBA" id="ARBA00023136"/>
    </source>
</evidence>
<keyword evidence="8" id="KW-0496">Mitochondrion</keyword>
<dbReference type="PANTHER" id="PTHR16717:SF5">
    <property type="entry name" value="CYTOCHROME C OXIDASE SUBUNIT 8, ISOFORM A"/>
    <property type="match status" value="1"/>
</dbReference>
<comment type="similarity">
    <text evidence="3">Belongs to the cytochrome c oxidase VIII family.</text>
</comment>
<dbReference type="Proteomes" id="UP000694563">
    <property type="component" value="Chromosome 32"/>
</dbReference>
<keyword evidence="5" id="KW-0999">Mitochondrion inner membrane</keyword>
<accession>A0A8C3Y1N9</accession>
<evidence type="ECO:0000256" key="6">
    <source>
        <dbReference type="ARBA" id="ARBA00022946"/>
    </source>
</evidence>
<dbReference type="GO" id="GO:0005743">
    <property type="term" value="C:mitochondrial inner membrane"/>
    <property type="evidence" value="ECO:0007669"/>
    <property type="project" value="UniProtKB-SubCell"/>
</dbReference>
<dbReference type="GO" id="GO:0045277">
    <property type="term" value="C:respiratory chain complex IV"/>
    <property type="evidence" value="ECO:0007669"/>
    <property type="project" value="InterPro"/>
</dbReference>
<keyword evidence="4 10" id="KW-0812">Transmembrane</keyword>
<reference evidence="11" key="3">
    <citation type="submission" date="2025-09" db="UniProtKB">
        <authorList>
            <consortium name="Ensembl"/>
        </authorList>
    </citation>
    <scope>IDENTIFICATION</scope>
</reference>
<evidence type="ECO:0000313" key="11">
    <source>
        <dbReference type="Ensembl" id="ENSCUSP00005010757.1"/>
    </source>
</evidence>
<comment type="subcellular location">
    <subcellularLocation>
        <location evidence="1">Mitochondrion inner membrane</location>
        <topology evidence="1">Single-pass membrane protein</topology>
    </subcellularLocation>
</comment>
<dbReference type="InterPro" id="IPR003205">
    <property type="entry name" value="Cyt_c_oxidase_su8"/>
</dbReference>
<protein>
    <recommendedName>
        <fullName evidence="13">COX8A oxidase</fullName>
    </recommendedName>
</protein>
<dbReference type="InterPro" id="IPR036548">
    <property type="entry name" value="Cyt_c_oxidase_su8_sf"/>
</dbReference>
<reference evidence="11" key="1">
    <citation type="submission" date="2020-10" db="EMBL/GenBank/DDBJ databases">
        <title>Catharus ustulatus (Swainson's thrush) genome, bCatUst1, primary haplotype v2.</title>
        <authorList>
            <person name="Delmore K."/>
            <person name="Vafadar M."/>
            <person name="Formenti G."/>
            <person name="Chow W."/>
            <person name="Pelan S."/>
            <person name="Howe K."/>
            <person name="Rhie A."/>
            <person name="Mountcastle J."/>
            <person name="Haase B."/>
            <person name="Fedrigo O."/>
            <person name="Jarvis E.D."/>
        </authorList>
    </citation>
    <scope>NUCLEOTIDE SEQUENCE [LARGE SCALE GENOMIC DNA]</scope>
</reference>
<evidence type="ECO:0000256" key="4">
    <source>
        <dbReference type="ARBA" id="ARBA00022692"/>
    </source>
</evidence>
<organism evidence="11 12">
    <name type="scientific">Catharus ustulatus</name>
    <name type="common">Russet-backed thrush</name>
    <name type="synonym">Hylocichla ustulatus</name>
    <dbReference type="NCBI Taxonomy" id="91951"/>
    <lineage>
        <taxon>Eukaryota</taxon>
        <taxon>Metazoa</taxon>
        <taxon>Chordata</taxon>
        <taxon>Craniata</taxon>
        <taxon>Vertebrata</taxon>
        <taxon>Euteleostomi</taxon>
        <taxon>Archelosauria</taxon>
        <taxon>Archosauria</taxon>
        <taxon>Dinosauria</taxon>
        <taxon>Saurischia</taxon>
        <taxon>Theropoda</taxon>
        <taxon>Coelurosauria</taxon>
        <taxon>Aves</taxon>
        <taxon>Neognathae</taxon>
        <taxon>Neoaves</taxon>
        <taxon>Telluraves</taxon>
        <taxon>Australaves</taxon>
        <taxon>Passeriformes</taxon>
        <taxon>Turdidae</taxon>
        <taxon>Catharus</taxon>
    </lineage>
</organism>
<evidence type="ECO:0000256" key="8">
    <source>
        <dbReference type="ARBA" id="ARBA00023128"/>
    </source>
</evidence>
<proteinExistence type="inferred from homology"/>
<dbReference type="GO" id="GO:0006123">
    <property type="term" value="P:mitochondrial electron transport, cytochrome c to oxygen"/>
    <property type="evidence" value="ECO:0007669"/>
    <property type="project" value="InterPro"/>
</dbReference>
<evidence type="ECO:0000313" key="12">
    <source>
        <dbReference type="Proteomes" id="UP000694563"/>
    </source>
</evidence>
<dbReference type="SUPFAM" id="SSF81431">
    <property type="entry name" value="Mitochondrial cytochrome c oxidase subunit VIIIb (aka IX)"/>
    <property type="match status" value="1"/>
</dbReference>
<dbReference type="Gene3D" id="4.10.81.10">
    <property type="entry name" value="Cytochrome c oxidase, subunit 8"/>
    <property type="match status" value="1"/>
</dbReference>
<evidence type="ECO:0000256" key="2">
    <source>
        <dbReference type="ARBA" id="ARBA00004673"/>
    </source>
</evidence>
<evidence type="ECO:0000256" key="5">
    <source>
        <dbReference type="ARBA" id="ARBA00022792"/>
    </source>
</evidence>
<evidence type="ECO:0000256" key="10">
    <source>
        <dbReference type="SAM" id="Phobius"/>
    </source>
</evidence>
<keyword evidence="12" id="KW-1185">Reference proteome</keyword>
<sequence>MPPVALIARSLLRSAARPGPAPRGLKSGPPQSPVGLGESVVGFVALFFSCLGPAAWVLGHLNDYKAREE</sequence>
<dbReference type="Ensembl" id="ENSCUST00005011211.1">
    <property type="protein sequence ID" value="ENSCUSP00005010757.1"/>
    <property type="gene ID" value="ENSCUSG00005006924.1"/>
</dbReference>
<dbReference type="PANTHER" id="PTHR16717">
    <property type="entry name" value="CYTOCHROME C OXIDASE POLYPEPTIDE VIII"/>
    <property type="match status" value="1"/>
</dbReference>
<keyword evidence="7 10" id="KW-1133">Transmembrane helix</keyword>
<keyword evidence="6" id="KW-0809">Transit peptide</keyword>
<evidence type="ECO:0000256" key="1">
    <source>
        <dbReference type="ARBA" id="ARBA00004434"/>
    </source>
</evidence>
<evidence type="ECO:0000256" key="7">
    <source>
        <dbReference type="ARBA" id="ARBA00022989"/>
    </source>
</evidence>
<evidence type="ECO:0008006" key="13">
    <source>
        <dbReference type="Google" id="ProtNLM"/>
    </source>
</evidence>
<feature type="transmembrane region" description="Helical" evidence="10">
    <location>
        <begin position="40"/>
        <end position="59"/>
    </location>
</feature>
<evidence type="ECO:0000256" key="3">
    <source>
        <dbReference type="ARBA" id="ARBA00010117"/>
    </source>
</evidence>
<comment type="pathway">
    <text evidence="2">Energy metabolism; oxidative phosphorylation.</text>
</comment>
<name>A0A8C3Y1N9_CATUS</name>
<dbReference type="AlphaFoldDB" id="A0A8C3Y1N9"/>